<keyword evidence="3" id="KW-1185">Reference proteome</keyword>
<organism evidence="2 3">
    <name type="scientific">Argiope bruennichi</name>
    <name type="common">Wasp spider</name>
    <name type="synonym">Aranea bruennichi</name>
    <dbReference type="NCBI Taxonomy" id="94029"/>
    <lineage>
        <taxon>Eukaryota</taxon>
        <taxon>Metazoa</taxon>
        <taxon>Ecdysozoa</taxon>
        <taxon>Arthropoda</taxon>
        <taxon>Chelicerata</taxon>
        <taxon>Arachnida</taxon>
        <taxon>Araneae</taxon>
        <taxon>Araneomorphae</taxon>
        <taxon>Entelegynae</taxon>
        <taxon>Araneoidea</taxon>
        <taxon>Araneidae</taxon>
        <taxon>Argiope</taxon>
    </lineage>
</organism>
<name>A0A8T0FPN1_ARGBR</name>
<feature type="coiled-coil region" evidence="1">
    <location>
        <begin position="95"/>
        <end position="136"/>
    </location>
</feature>
<protein>
    <submittedName>
        <fullName evidence="2">Biogenesis of lysosome-related organelles like protein</fullName>
    </submittedName>
</protein>
<gene>
    <name evidence="2" type="ORF">HNY73_003761</name>
</gene>
<evidence type="ECO:0000256" key="1">
    <source>
        <dbReference type="SAM" id="Coils"/>
    </source>
</evidence>
<dbReference type="PANTHER" id="PTHR16230">
    <property type="entry name" value="CAPPUCCINO"/>
    <property type="match status" value="1"/>
</dbReference>
<comment type="caution">
    <text evidence="2">The sequence shown here is derived from an EMBL/GenBank/DDBJ whole genome shotgun (WGS) entry which is preliminary data.</text>
</comment>
<reference evidence="2" key="2">
    <citation type="submission" date="2020-06" db="EMBL/GenBank/DDBJ databases">
        <authorList>
            <person name="Sheffer M."/>
        </authorList>
    </citation>
    <scope>NUCLEOTIDE SEQUENCE</scope>
</reference>
<proteinExistence type="predicted"/>
<dbReference type="AlphaFoldDB" id="A0A8T0FPN1"/>
<accession>A0A8T0FPN1</accession>
<evidence type="ECO:0000313" key="3">
    <source>
        <dbReference type="Proteomes" id="UP000807504"/>
    </source>
</evidence>
<dbReference type="InterPro" id="IPR024857">
    <property type="entry name" value="Cappuccino"/>
</dbReference>
<reference evidence="2" key="1">
    <citation type="journal article" date="2020" name="bioRxiv">
        <title>Chromosome-level reference genome of the European wasp spider Argiope bruennichi: a resource for studies on range expansion and evolutionary adaptation.</title>
        <authorList>
            <person name="Sheffer M.M."/>
            <person name="Hoppe A."/>
            <person name="Krehenwinkel H."/>
            <person name="Uhl G."/>
            <person name="Kuss A.W."/>
            <person name="Jensen L."/>
            <person name="Jensen C."/>
            <person name="Gillespie R.G."/>
            <person name="Hoff K.J."/>
            <person name="Prost S."/>
        </authorList>
    </citation>
    <scope>NUCLEOTIDE SEQUENCE</scope>
</reference>
<dbReference type="Proteomes" id="UP000807504">
    <property type="component" value="Unassembled WGS sequence"/>
</dbReference>
<dbReference type="PANTHER" id="PTHR16230:SF3">
    <property type="entry name" value="BIOGENESIS OF LYSOSOMAL ORGANELLES COMPLEX-1, SUBUNIT 4, CAPPUCCINO"/>
    <property type="match status" value="1"/>
</dbReference>
<dbReference type="GO" id="GO:0031083">
    <property type="term" value="C:BLOC-1 complex"/>
    <property type="evidence" value="ECO:0007669"/>
    <property type="project" value="TreeGrafter"/>
</dbReference>
<keyword evidence="1" id="KW-0175">Coiled coil</keyword>
<evidence type="ECO:0000313" key="2">
    <source>
        <dbReference type="EMBL" id="KAF8792118.1"/>
    </source>
</evidence>
<sequence>MAEEVVSPEASGNNSFDEKLTDRVKLDALVTDLAQEYSKYLKVDVSAEKTILEDEVEDVLTRLDEFTSLVDMVRSDNTVCLNQKLPGIHEKFAEMEKVFVQIDRLEDMMKVIKQNLEVMEEKVNEAEEHLDSSSVKKLFNSFQKPLFSKKTGDQKKHLKYESPEIFKTDDFFPNSASSAENANT</sequence>
<dbReference type="EMBL" id="JABXBU010000003">
    <property type="protein sequence ID" value="KAF8792118.1"/>
    <property type="molecule type" value="Genomic_DNA"/>
</dbReference>